<feature type="compositionally biased region" description="Basic and acidic residues" evidence="9">
    <location>
        <begin position="522"/>
        <end position="533"/>
    </location>
</feature>
<feature type="transmembrane region" description="Helical" evidence="10">
    <location>
        <begin position="193"/>
        <end position="216"/>
    </location>
</feature>
<feature type="transmembrane region" description="Helical" evidence="10">
    <location>
        <begin position="266"/>
        <end position="287"/>
    </location>
</feature>
<evidence type="ECO:0000313" key="12">
    <source>
        <dbReference type="Proteomes" id="UP000590412"/>
    </source>
</evidence>
<comment type="caution">
    <text evidence="11">The sequence shown here is derived from an EMBL/GenBank/DDBJ whole genome shotgun (WGS) entry which is preliminary data.</text>
</comment>
<dbReference type="Pfam" id="PF04488">
    <property type="entry name" value="Gly_transf_sug"/>
    <property type="match status" value="1"/>
</dbReference>
<keyword evidence="6 10" id="KW-0472">Membrane</keyword>
<organism evidence="11 12">
    <name type="scientific">Candida parapsilosis</name>
    <name type="common">Yeast</name>
    <dbReference type="NCBI Taxonomy" id="5480"/>
    <lineage>
        <taxon>Eukaryota</taxon>
        <taxon>Fungi</taxon>
        <taxon>Dikarya</taxon>
        <taxon>Ascomycota</taxon>
        <taxon>Saccharomycotina</taxon>
        <taxon>Pichiomycetes</taxon>
        <taxon>Debaryomycetaceae</taxon>
        <taxon>Candida/Lodderomyces clade</taxon>
        <taxon>Candida</taxon>
    </lineage>
</organism>
<dbReference type="GO" id="GO:0006676">
    <property type="term" value="P:mannosyl diphosphorylinositol ceramide metabolic process"/>
    <property type="evidence" value="ECO:0007669"/>
    <property type="project" value="UniProtKB-ARBA"/>
</dbReference>
<dbReference type="EMBL" id="JABWAB010000005">
    <property type="protein sequence ID" value="KAF6051026.1"/>
    <property type="molecule type" value="Genomic_DNA"/>
</dbReference>
<evidence type="ECO:0000256" key="4">
    <source>
        <dbReference type="ARBA" id="ARBA00022692"/>
    </source>
</evidence>
<dbReference type="Gene3D" id="3.90.550.20">
    <property type="match status" value="1"/>
</dbReference>
<dbReference type="Proteomes" id="UP000590412">
    <property type="component" value="Unassembled WGS sequence"/>
</dbReference>
<dbReference type="PANTHER" id="PTHR32385">
    <property type="entry name" value="MANNOSYL PHOSPHORYLINOSITOL CERAMIDE SYNTHASE"/>
    <property type="match status" value="1"/>
</dbReference>
<evidence type="ECO:0000256" key="7">
    <source>
        <dbReference type="ARBA" id="ARBA00052145"/>
    </source>
</evidence>
<evidence type="ECO:0000256" key="1">
    <source>
        <dbReference type="ARBA" id="ARBA00004141"/>
    </source>
</evidence>
<keyword evidence="4 10" id="KW-0812">Transmembrane</keyword>
<evidence type="ECO:0000256" key="3">
    <source>
        <dbReference type="ARBA" id="ARBA00022679"/>
    </source>
</evidence>
<dbReference type="InterPro" id="IPR051706">
    <property type="entry name" value="Glycosyltransferase_domain"/>
</dbReference>
<dbReference type="GO" id="GO:0016020">
    <property type="term" value="C:membrane"/>
    <property type="evidence" value="ECO:0007669"/>
    <property type="project" value="UniProtKB-SubCell"/>
</dbReference>
<reference evidence="11" key="1">
    <citation type="submission" date="2020-03" db="EMBL/GenBank/DDBJ databases">
        <title>FDA dAtabase for Regulatory Grade micrObial Sequences (FDA-ARGOS): Supporting development and validation of Infectious Disease Dx tests.</title>
        <authorList>
            <person name="Campos J."/>
            <person name="Goldberg B."/>
            <person name="Tallon L."/>
            <person name="Sadzewicz L."/>
            <person name="Vavikolanu K."/>
            <person name="Mehta A."/>
            <person name="Aluvathingal J."/>
            <person name="Nadendla S."/>
            <person name="Nandy P."/>
            <person name="Geyer C."/>
            <person name="Yan Y."/>
            <person name="Sichtig H."/>
        </authorList>
    </citation>
    <scope>NUCLEOTIDE SEQUENCE [LARGE SCALE GENOMIC DNA]</scope>
    <source>
        <strain evidence="11">FDAARGOS_652</strain>
    </source>
</reference>
<evidence type="ECO:0000256" key="10">
    <source>
        <dbReference type="SAM" id="Phobius"/>
    </source>
</evidence>
<evidence type="ECO:0000256" key="8">
    <source>
        <dbReference type="ARBA" id="ARBA00066893"/>
    </source>
</evidence>
<sequence>MRKELKYIIYAHIVLVIYLLYLSFDLLTLLHDDTFADALIDYELNSQKLDKPALIPKIIHQTYKNENIPEIWKPGQQACIDLHEDYQYILWTDEMAREFISEEFPWFLETWDNYPYNIQRADAIRYFALYHYGGIYIDLDDGCERRLDPLLTVPAFVRKTIPTGISNDVMGSVPNHPFFLKAMESLHKYQRNWLVPYITIMISTGPLFLSVVWKQYKRWGIPEAGKVRVLMPENYKGYQYSFFAIAPGSSWHMSDANFIKSLANHLVLAVIGGFCIALAILAVEYLFYSFIISSFFKKCTAKVGNLILGVVTGVLRFFNLDKVVDSHFKGYNFVSSSPIGNDDEESQLGEVKPKKGISLKNFIKNSNIKRRSRKDSNIPIEIDILEKLADDPTTIVITNDPAQSSTIPKGVNNSRSNNRTTTSSSLSRSTSSKDKLEVVETLKKINSSDESEFDNDEDSSNDSTFVNELETDAEYLQAYSDLNTDAEADVDTDDSTTNDYKTDARKSPSQRGKSDSINGNDKGSDMKYNDDIV</sequence>
<comment type="subcellular location">
    <subcellularLocation>
        <location evidence="1">Membrane</location>
        <topology evidence="1">Multi-pass membrane protein</topology>
    </subcellularLocation>
</comment>
<dbReference type="AlphaFoldDB" id="A0A8X7NKU4"/>
<feature type="compositionally biased region" description="Acidic residues" evidence="9">
    <location>
        <begin position="484"/>
        <end position="496"/>
    </location>
</feature>
<dbReference type="PANTHER" id="PTHR32385:SF20">
    <property type="entry name" value="MANNOSYL PHOSPHORYLINOSITOL CERAMIDE SYNTHASE CSH1-RELATED"/>
    <property type="match status" value="1"/>
</dbReference>
<feature type="compositionally biased region" description="Polar residues" evidence="9">
    <location>
        <begin position="398"/>
        <end position="407"/>
    </location>
</feature>
<feature type="compositionally biased region" description="Low complexity" evidence="9">
    <location>
        <begin position="412"/>
        <end position="430"/>
    </location>
</feature>
<keyword evidence="5 10" id="KW-1133">Transmembrane helix</keyword>
<keyword evidence="3" id="KW-0808">Transferase</keyword>
<dbReference type="GO" id="GO:0051999">
    <property type="term" value="P:mannosyl-inositol phosphorylceramide biosynthetic process"/>
    <property type="evidence" value="ECO:0007669"/>
    <property type="project" value="TreeGrafter"/>
</dbReference>
<dbReference type="InterPro" id="IPR007577">
    <property type="entry name" value="GlycoTrfase_DXD_sugar-bd_CS"/>
</dbReference>
<dbReference type="FunFam" id="3.90.550.20:FF:000001">
    <property type="entry name" value="MIPC synthase subunit (SurA)"/>
    <property type="match status" value="1"/>
</dbReference>
<feature type="region of interest" description="Disordered" evidence="9">
    <location>
        <begin position="398"/>
        <end position="437"/>
    </location>
</feature>
<evidence type="ECO:0000256" key="6">
    <source>
        <dbReference type="ARBA" id="ARBA00023136"/>
    </source>
</evidence>
<gene>
    <name evidence="11" type="ORF">FOB60_003694</name>
</gene>
<feature type="region of interest" description="Disordered" evidence="9">
    <location>
        <begin position="478"/>
        <end position="533"/>
    </location>
</feature>
<protein>
    <recommendedName>
        <fullName evidence="8">inositol phosphorylceramide mannosyltransferase</fullName>
        <ecNumber evidence="8">2.4.1.370</ecNumber>
    </recommendedName>
</protein>
<evidence type="ECO:0000313" key="11">
    <source>
        <dbReference type="EMBL" id="KAF6051026.1"/>
    </source>
</evidence>
<dbReference type="GO" id="GO:0103064">
    <property type="term" value="F:inositol phosphorylceramide mannosyltransferase activity"/>
    <property type="evidence" value="ECO:0007669"/>
    <property type="project" value="UniProtKB-EC"/>
</dbReference>
<comment type="similarity">
    <text evidence="2">Belongs to the glycosyltransferase 32 family.</text>
</comment>
<feature type="compositionally biased region" description="Polar residues" evidence="9">
    <location>
        <begin position="507"/>
        <end position="521"/>
    </location>
</feature>
<feature type="transmembrane region" description="Helical" evidence="10">
    <location>
        <begin position="7"/>
        <end position="24"/>
    </location>
</feature>
<accession>A0A8X7NKU4</accession>
<evidence type="ECO:0000256" key="9">
    <source>
        <dbReference type="SAM" id="MobiDB-lite"/>
    </source>
</evidence>
<dbReference type="SUPFAM" id="SSF53448">
    <property type="entry name" value="Nucleotide-diphospho-sugar transferases"/>
    <property type="match status" value="1"/>
</dbReference>
<comment type="catalytic activity">
    <reaction evidence="7">
        <text>a 1D-myo-inositol-1-phospho-N-[(R)-2-hydroxy-very-long-chain fatty acyl]-(R)-4-hydroxysphingoid base + GDP-alpha-D-mannose = an alpha-D-mannosyl-(1&lt;-&gt;6)-1D-myo-inositol-1-phospho-N-[(R)-2-hydroxy-very-long-chain fatty acyl]-(R)-4-hydroxysphingoid base + GDP + H(+)</text>
        <dbReference type="Rhea" id="RHEA:64596"/>
        <dbReference type="ChEBI" id="CHEBI:15378"/>
        <dbReference type="ChEBI" id="CHEBI:57527"/>
        <dbReference type="ChEBI" id="CHEBI:58189"/>
        <dbReference type="ChEBI" id="CHEBI:155885"/>
        <dbReference type="ChEBI" id="CHEBI:155926"/>
        <dbReference type="EC" id="2.4.1.370"/>
    </reaction>
    <physiologicalReaction direction="left-to-right" evidence="7">
        <dbReference type="Rhea" id="RHEA:64597"/>
    </physiologicalReaction>
</comment>
<dbReference type="InterPro" id="IPR029044">
    <property type="entry name" value="Nucleotide-diphossugar_trans"/>
</dbReference>
<proteinExistence type="inferred from homology"/>
<dbReference type="GO" id="GO:0031501">
    <property type="term" value="C:mannosyltransferase complex"/>
    <property type="evidence" value="ECO:0007669"/>
    <property type="project" value="UniProtKB-ARBA"/>
</dbReference>
<dbReference type="EC" id="2.4.1.370" evidence="8"/>
<evidence type="ECO:0000256" key="2">
    <source>
        <dbReference type="ARBA" id="ARBA00009003"/>
    </source>
</evidence>
<evidence type="ECO:0000256" key="5">
    <source>
        <dbReference type="ARBA" id="ARBA00022989"/>
    </source>
</evidence>
<name>A0A8X7NKU4_CANPA</name>
<dbReference type="OrthoDB" id="3647at2759"/>